<dbReference type="OrthoDB" id="3066241at2759"/>
<evidence type="ECO:0000313" key="2">
    <source>
        <dbReference type="EMBL" id="PFH54199.1"/>
    </source>
</evidence>
<evidence type="ECO:0000256" key="1">
    <source>
        <dbReference type="SAM" id="MobiDB-lite"/>
    </source>
</evidence>
<name>A0A2A9NUH6_9AGAR</name>
<feature type="region of interest" description="Disordered" evidence="1">
    <location>
        <begin position="270"/>
        <end position="299"/>
    </location>
</feature>
<protein>
    <submittedName>
        <fullName evidence="2">Uncharacterized protein</fullName>
    </submittedName>
</protein>
<feature type="compositionally biased region" description="Basic and acidic residues" evidence="1">
    <location>
        <begin position="176"/>
        <end position="188"/>
    </location>
</feature>
<organism evidence="2 3">
    <name type="scientific">Amanita thiersii Skay4041</name>
    <dbReference type="NCBI Taxonomy" id="703135"/>
    <lineage>
        <taxon>Eukaryota</taxon>
        <taxon>Fungi</taxon>
        <taxon>Dikarya</taxon>
        <taxon>Basidiomycota</taxon>
        <taxon>Agaricomycotina</taxon>
        <taxon>Agaricomycetes</taxon>
        <taxon>Agaricomycetidae</taxon>
        <taxon>Agaricales</taxon>
        <taxon>Pluteineae</taxon>
        <taxon>Amanitaceae</taxon>
        <taxon>Amanita</taxon>
    </lineage>
</organism>
<reference evidence="2 3" key="1">
    <citation type="submission" date="2014-02" db="EMBL/GenBank/DDBJ databases">
        <title>Transposable element dynamics among asymbiotic and ectomycorrhizal Amanita fungi.</title>
        <authorList>
            <consortium name="DOE Joint Genome Institute"/>
            <person name="Hess J."/>
            <person name="Skrede I."/>
            <person name="Wolfe B."/>
            <person name="LaButti K."/>
            <person name="Ohm R.A."/>
            <person name="Grigoriev I.V."/>
            <person name="Pringle A."/>
        </authorList>
    </citation>
    <scope>NUCLEOTIDE SEQUENCE [LARGE SCALE GENOMIC DNA]</scope>
    <source>
        <strain evidence="2 3">SKay4041</strain>
    </source>
</reference>
<feature type="compositionally biased region" description="Polar residues" evidence="1">
    <location>
        <begin position="275"/>
        <end position="292"/>
    </location>
</feature>
<dbReference type="AlphaFoldDB" id="A0A2A9NUH6"/>
<gene>
    <name evidence="2" type="ORF">AMATHDRAFT_83309</name>
</gene>
<feature type="region of interest" description="Disordered" evidence="1">
    <location>
        <begin position="142"/>
        <end position="188"/>
    </location>
</feature>
<keyword evidence="3" id="KW-1185">Reference proteome</keyword>
<proteinExistence type="predicted"/>
<dbReference type="Proteomes" id="UP000242287">
    <property type="component" value="Unassembled WGS sequence"/>
</dbReference>
<accession>A0A2A9NUH6</accession>
<evidence type="ECO:0000313" key="3">
    <source>
        <dbReference type="Proteomes" id="UP000242287"/>
    </source>
</evidence>
<dbReference type="EMBL" id="KZ301970">
    <property type="protein sequence ID" value="PFH54199.1"/>
    <property type="molecule type" value="Genomic_DNA"/>
</dbReference>
<sequence length="427" mass="48266">MRIVDWKDVPVQEILRGNDSHSTSACPIVLPPPKGRDTTVTPHLESLIKVGMEQLYPAPCTACGFLPNVSATETSEISNFFLSAKDLLPYLRRVGIIHDRHLRAILNWEEANRLEFIDALPSKLVPMMEKIRLRRLLVPRAQAPHQNNQYQNHRYEGSPATPRREREYEYAQIPRPSKEEEERLSSPRTPLDELRKAMTIQPENFESVTAAIDAVYEQYSDKLNDAGVTAWKEFYNALYAREPVLQLYRTTGSNNWAASIYIKHLLRPSHKTAAGPTSQTQTRENSRTSTMPCTPPRRPELVPSKLQRQMAGFGKGATTVLDIPTPGLLEQSASMPNPHRGITLTTCPIHYPPDPRIVSQNLQELLGSSGSDELLPAFVAVGIRTDEGVKELASLSKKDRVQLFKENQDLKFTELQTFMLKTMLHKL</sequence>